<dbReference type="AlphaFoldDB" id="A0A1M5VR12"/>
<keyword evidence="3" id="KW-1185">Reference proteome</keyword>
<dbReference type="SUPFAM" id="SSF55681">
    <property type="entry name" value="Class II aaRS and biotin synthetases"/>
    <property type="match status" value="1"/>
</dbReference>
<reference evidence="2 3" key="1">
    <citation type="submission" date="2016-11" db="EMBL/GenBank/DDBJ databases">
        <authorList>
            <person name="Jaros S."/>
            <person name="Januszkiewicz K."/>
            <person name="Wedrychowicz H."/>
        </authorList>
    </citation>
    <scope>NUCLEOTIDE SEQUENCE [LARGE SCALE GENOMIC DNA]</scope>
    <source>
        <strain evidence="2 3">DSM 10068</strain>
    </source>
</reference>
<name>A0A1M5VR12_9FIRM</name>
<dbReference type="Pfam" id="PF13393">
    <property type="entry name" value="tRNA-synt_His"/>
    <property type="match status" value="1"/>
</dbReference>
<sequence>MTVSEDVLKNEEKAMMRLRSLYKQYGYTQYKMSKFEEYDLYVRNKSFLASEQIITFTDTSGKLMALKPDVTLSIVKNTKDSDGALYKYFYNENVYRLSHTSGEFKERMQAGLECIGGIDVYSMSEVIMLAEKSLETISGRYVLDVSHMGFLSALLDDMGLDDAQKAPVLKCISEKNAPEIEKLGAALRIRPDDCEKLMTLATLYGPFEETVGTLRRIGGKATEGAVRELEDVFETVRRLGGGRNMYLDFSIVNDMSYYSGIIFQGFVDGIPTGVLSGGRYDNLMQRFGKKSGAIGFAVYLDLLERLEAPRRAYDVDVLLLYGDDTAPEALAAAVRTLADEGRSVRALKGPPDHIKYRFLATLKDGRLEGLDAIY</sequence>
<gene>
    <name evidence="2" type="ORF">SAMN02745823_00975</name>
</gene>
<dbReference type="InterPro" id="IPR041715">
    <property type="entry name" value="HisRS-like_core"/>
</dbReference>
<dbReference type="OrthoDB" id="9800814at2"/>
<dbReference type="STRING" id="1123282.SAMN02745823_00975"/>
<dbReference type="GO" id="GO:0016757">
    <property type="term" value="F:glycosyltransferase activity"/>
    <property type="evidence" value="ECO:0007669"/>
    <property type="project" value="UniProtKB-KW"/>
</dbReference>
<keyword evidence="2" id="KW-0328">Glycosyltransferase</keyword>
<dbReference type="GO" id="GO:0006427">
    <property type="term" value="P:histidyl-tRNA aminoacylation"/>
    <property type="evidence" value="ECO:0007669"/>
    <property type="project" value="TreeGrafter"/>
</dbReference>
<proteinExistence type="predicted"/>
<organism evidence="2 3">
    <name type="scientific">Sporobacter termitidis DSM 10068</name>
    <dbReference type="NCBI Taxonomy" id="1123282"/>
    <lineage>
        <taxon>Bacteria</taxon>
        <taxon>Bacillati</taxon>
        <taxon>Bacillota</taxon>
        <taxon>Clostridia</taxon>
        <taxon>Eubacteriales</taxon>
        <taxon>Oscillospiraceae</taxon>
        <taxon>Sporobacter</taxon>
    </lineage>
</organism>
<evidence type="ECO:0000313" key="2">
    <source>
        <dbReference type="EMBL" id="SHH77706.1"/>
    </source>
</evidence>
<dbReference type="GO" id="GO:0005737">
    <property type="term" value="C:cytoplasm"/>
    <property type="evidence" value="ECO:0007669"/>
    <property type="project" value="InterPro"/>
</dbReference>
<dbReference type="InterPro" id="IPR004516">
    <property type="entry name" value="HisRS/HisZ"/>
</dbReference>
<dbReference type="Proteomes" id="UP000183995">
    <property type="component" value="Unassembled WGS sequence"/>
</dbReference>
<dbReference type="EMBL" id="FQXV01000002">
    <property type="protein sequence ID" value="SHH77706.1"/>
    <property type="molecule type" value="Genomic_DNA"/>
</dbReference>
<dbReference type="PANTHER" id="PTHR43707">
    <property type="entry name" value="HISTIDYL-TRNA SYNTHETASE"/>
    <property type="match status" value="1"/>
</dbReference>
<protein>
    <submittedName>
        <fullName evidence="2">ATP phosphoribosyltransferase regulatory subunit</fullName>
    </submittedName>
</protein>
<dbReference type="RefSeq" id="WP_073076524.1">
    <property type="nucleotide sequence ID" value="NZ_FQXV01000002.1"/>
</dbReference>
<keyword evidence="2" id="KW-0808">Transferase</keyword>
<accession>A0A1M5VR12</accession>
<evidence type="ECO:0000259" key="1">
    <source>
        <dbReference type="Pfam" id="PF13393"/>
    </source>
</evidence>
<dbReference type="InterPro" id="IPR045864">
    <property type="entry name" value="aa-tRNA-synth_II/BPL/LPL"/>
</dbReference>
<dbReference type="GO" id="GO:0140096">
    <property type="term" value="F:catalytic activity, acting on a protein"/>
    <property type="evidence" value="ECO:0007669"/>
    <property type="project" value="UniProtKB-ARBA"/>
</dbReference>
<evidence type="ECO:0000313" key="3">
    <source>
        <dbReference type="Proteomes" id="UP000183995"/>
    </source>
</evidence>
<dbReference type="Gene3D" id="3.30.930.10">
    <property type="entry name" value="Bira Bifunctional Protein, Domain 2"/>
    <property type="match status" value="1"/>
</dbReference>
<dbReference type="GO" id="GO:0004821">
    <property type="term" value="F:histidine-tRNA ligase activity"/>
    <property type="evidence" value="ECO:0007669"/>
    <property type="project" value="TreeGrafter"/>
</dbReference>
<dbReference type="PANTHER" id="PTHR43707:SF1">
    <property type="entry name" value="HISTIDINE--TRNA LIGASE, MITOCHONDRIAL-RELATED"/>
    <property type="match status" value="1"/>
</dbReference>
<feature type="domain" description="Class II Histidinyl-tRNA synthetase (HisRS)-like catalytic core" evidence="1">
    <location>
        <begin position="8"/>
        <end position="301"/>
    </location>
</feature>